<reference evidence="2" key="1">
    <citation type="submission" date="2014-11" db="EMBL/GenBank/DDBJ databases">
        <authorList>
            <person name="Otto D Thomas"/>
            <person name="Naeem Raeece"/>
        </authorList>
    </citation>
    <scope>NUCLEOTIDE SEQUENCE</scope>
</reference>
<sequence>MEHMGRGEEGAPKGRKTKKKRGDLLGEEGMEKGMREGIGEEIGDGMGRLKGKGRTKEVSGEPREKGAFDGQVQQMLGGITGKTEL</sequence>
<dbReference type="EMBL" id="CDMZ01001259">
    <property type="protein sequence ID" value="CEM29803.1"/>
    <property type="molecule type" value="Genomic_DNA"/>
</dbReference>
<gene>
    <name evidence="2" type="ORF">Cvel_4772</name>
</gene>
<protein>
    <submittedName>
        <fullName evidence="2">Uncharacterized protein</fullName>
    </submittedName>
</protein>
<feature type="compositionally biased region" description="Basic and acidic residues" evidence="1">
    <location>
        <begin position="54"/>
        <end position="67"/>
    </location>
</feature>
<feature type="compositionally biased region" description="Basic and acidic residues" evidence="1">
    <location>
        <begin position="1"/>
        <end position="12"/>
    </location>
</feature>
<evidence type="ECO:0000313" key="2">
    <source>
        <dbReference type="EMBL" id="CEM29803.1"/>
    </source>
</evidence>
<accession>A0A0G4GJ69</accession>
<name>A0A0G4GJ69_9ALVE</name>
<dbReference type="AlphaFoldDB" id="A0A0G4GJ69"/>
<organism evidence="2">
    <name type="scientific">Chromera velia CCMP2878</name>
    <dbReference type="NCBI Taxonomy" id="1169474"/>
    <lineage>
        <taxon>Eukaryota</taxon>
        <taxon>Sar</taxon>
        <taxon>Alveolata</taxon>
        <taxon>Colpodellida</taxon>
        <taxon>Chromeraceae</taxon>
        <taxon>Chromera</taxon>
    </lineage>
</organism>
<evidence type="ECO:0000256" key="1">
    <source>
        <dbReference type="SAM" id="MobiDB-lite"/>
    </source>
</evidence>
<dbReference type="VEuPathDB" id="CryptoDB:Cvel_4772"/>
<proteinExistence type="predicted"/>
<feature type="region of interest" description="Disordered" evidence="1">
    <location>
        <begin position="1"/>
        <end position="85"/>
    </location>
</feature>
<feature type="compositionally biased region" description="Basic and acidic residues" evidence="1">
    <location>
        <begin position="29"/>
        <end position="38"/>
    </location>
</feature>